<reference evidence="3" key="1">
    <citation type="journal article" date="2020" name="Stud. Mycol.">
        <title>101 Dothideomycetes genomes: a test case for predicting lifestyles and emergence of pathogens.</title>
        <authorList>
            <person name="Haridas S."/>
            <person name="Albert R."/>
            <person name="Binder M."/>
            <person name="Bloem J."/>
            <person name="Labutti K."/>
            <person name="Salamov A."/>
            <person name="Andreopoulos B."/>
            <person name="Baker S."/>
            <person name="Barry K."/>
            <person name="Bills G."/>
            <person name="Bluhm B."/>
            <person name="Cannon C."/>
            <person name="Castanera R."/>
            <person name="Culley D."/>
            <person name="Daum C."/>
            <person name="Ezra D."/>
            <person name="Gonzalez J."/>
            <person name="Henrissat B."/>
            <person name="Kuo A."/>
            <person name="Liang C."/>
            <person name="Lipzen A."/>
            <person name="Lutzoni F."/>
            <person name="Magnuson J."/>
            <person name="Mondo S."/>
            <person name="Nolan M."/>
            <person name="Ohm R."/>
            <person name="Pangilinan J."/>
            <person name="Park H.-J."/>
            <person name="Ramirez L."/>
            <person name="Alfaro M."/>
            <person name="Sun H."/>
            <person name="Tritt A."/>
            <person name="Yoshinaga Y."/>
            <person name="Zwiers L.-H."/>
            <person name="Turgeon B."/>
            <person name="Goodwin S."/>
            <person name="Spatafora J."/>
            <person name="Crous P."/>
            <person name="Grigoriev I."/>
        </authorList>
    </citation>
    <scope>NUCLEOTIDE SEQUENCE</scope>
    <source>
        <strain evidence="3">CBS 125425</strain>
    </source>
</reference>
<evidence type="ECO:0000256" key="1">
    <source>
        <dbReference type="SAM" id="MobiDB-lite"/>
    </source>
</evidence>
<dbReference type="Pfam" id="PF01814">
    <property type="entry name" value="Hemerythrin"/>
    <property type="match status" value="1"/>
</dbReference>
<evidence type="ECO:0000313" key="4">
    <source>
        <dbReference type="Proteomes" id="UP000799444"/>
    </source>
</evidence>
<dbReference type="InterPro" id="IPR012312">
    <property type="entry name" value="Hemerythrin-like"/>
</dbReference>
<evidence type="ECO:0000259" key="2">
    <source>
        <dbReference type="Pfam" id="PF01814"/>
    </source>
</evidence>
<sequence>MADAAPEDAQAGAPADCPKPETSKEQLTEPTLPKLSPSEFRQYNHMAENMDYFHNHFRSTWNTLFGACARGSRPAGMSIRQFIAMGHQFCRHLTMHHTIEERRIFPVLAKRMPAFQKELELLTQHKQIHEGVEKMEEYLDECVGGERELRLAELKTIMEGFGEVLWQHLDAEVEELGADNMRKYWTIEEMKRMPM</sequence>
<dbReference type="Proteomes" id="UP000799444">
    <property type="component" value="Unassembled WGS sequence"/>
</dbReference>
<feature type="domain" description="Hemerythrin-like" evidence="2">
    <location>
        <begin position="46"/>
        <end position="176"/>
    </location>
</feature>
<dbReference type="OrthoDB" id="10044044at2759"/>
<proteinExistence type="predicted"/>
<dbReference type="AlphaFoldDB" id="A0A9P4V050"/>
<dbReference type="PANTHER" id="PTHR38048">
    <property type="entry name" value="EXPRESSED PROTEIN"/>
    <property type="match status" value="1"/>
</dbReference>
<dbReference type="EMBL" id="ML996141">
    <property type="protein sequence ID" value="KAF2734937.1"/>
    <property type="molecule type" value="Genomic_DNA"/>
</dbReference>
<comment type="caution">
    <text evidence="3">The sequence shown here is derived from an EMBL/GenBank/DDBJ whole genome shotgun (WGS) entry which is preliminary data.</text>
</comment>
<dbReference type="CDD" id="cd12108">
    <property type="entry name" value="Hr-like"/>
    <property type="match status" value="1"/>
</dbReference>
<organism evidence="3 4">
    <name type="scientific">Polyplosphaeria fusca</name>
    <dbReference type="NCBI Taxonomy" id="682080"/>
    <lineage>
        <taxon>Eukaryota</taxon>
        <taxon>Fungi</taxon>
        <taxon>Dikarya</taxon>
        <taxon>Ascomycota</taxon>
        <taxon>Pezizomycotina</taxon>
        <taxon>Dothideomycetes</taxon>
        <taxon>Pleosporomycetidae</taxon>
        <taxon>Pleosporales</taxon>
        <taxon>Tetraplosphaeriaceae</taxon>
        <taxon>Polyplosphaeria</taxon>
    </lineage>
</organism>
<feature type="region of interest" description="Disordered" evidence="1">
    <location>
        <begin position="1"/>
        <end position="36"/>
    </location>
</feature>
<keyword evidence="4" id="KW-1185">Reference proteome</keyword>
<dbReference type="PANTHER" id="PTHR38048:SF1">
    <property type="entry name" value="HEMERYTHRIN-LIKE DOMAIN-CONTAINING PROTEIN"/>
    <property type="match status" value="1"/>
</dbReference>
<dbReference type="Gene3D" id="1.20.120.520">
    <property type="entry name" value="nmb1532 protein domain like"/>
    <property type="match status" value="1"/>
</dbReference>
<feature type="compositionally biased region" description="Low complexity" evidence="1">
    <location>
        <begin position="1"/>
        <end position="16"/>
    </location>
</feature>
<protein>
    <recommendedName>
        <fullName evidence="2">Hemerythrin-like domain-containing protein</fullName>
    </recommendedName>
</protein>
<accession>A0A9P4V050</accession>
<feature type="compositionally biased region" description="Basic and acidic residues" evidence="1">
    <location>
        <begin position="18"/>
        <end position="27"/>
    </location>
</feature>
<evidence type="ECO:0000313" key="3">
    <source>
        <dbReference type="EMBL" id="KAF2734937.1"/>
    </source>
</evidence>
<dbReference type="InterPro" id="IPR053206">
    <property type="entry name" value="Dimeric_xanthone_biosynth"/>
</dbReference>
<gene>
    <name evidence="3" type="ORF">EJ04DRAFT_512095</name>
</gene>
<name>A0A9P4V050_9PLEO</name>